<reference evidence="1" key="1">
    <citation type="submission" date="2020-10" db="EMBL/GenBank/DDBJ databases">
        <authorList>
            <person name="Gilroy R."/>
        </authorList>
    </citation>
    <scope>NUCLEOTIDE SEQUENCE</scope>
    <source>
        <strain evidence="1">ChiHjej12B11-7776</strain>
    </source>
</reference>
<dbReference type="EMBL" id="DVOC01000037">
    <property type="protein sequence ID" value="HIU90796.1"/>
    <property type="molecule type" value="Genomic_DNA"/>
</dbReference>
<dbReference type="AlphaFoldDB" id="A0A9D1MXD2"/>
<proteinExistence type="predicted"/>
<organism evidence="1 2">
    <name type="scientific">Candidatus Fimimonas merdipullorum</name>
    <dbReference type="NCBI Taxonomy" id="2840822"/>
    <lineage>
        <taxon>Bacteria</taxon>
        <taxon>Pseudomonadati</taxon>
        <taxon>Myxococcota</taxon>
        <taxon>Myxococcia</taxon>
        <taxon>Myxococcales</taxon>
        <taxon>Cystobacterineae</taxon>
        <taxon>Myxococcaceae</taxon>
        <taxon>Myxococcaceae incertae sedis</taxon>
        <taxon>Candidatus Fimimonas</taxon>
    </lineage>
</organism>
<sequence>MTVRKQKILMGIIIALIVCVAVVPAVVFAATVYRKPKVQRVFAEGTYCCGEGVIAFEERVPVQGVRLEITELTREQFLNAEYSNVLTCQLKRYFAVKLTVTVNGKEKPVDIEGMSQENDNVYFCRVDQDGDGKTDGQLILRLEEEGIYIINGDLPLLEKQ</sequence>
<dbReference type="Proteomes" id="UP000886852">
    <property type="component" value="Unassembled WGS sequence"/>
</dbReference>
<protein>
    <submittedName>
        <fullName evidence="1">Uncharacterized protein</fullName>
    </submittedName>
</protein>
<gene>
    <name evidence="1" type="ORF">IAC72_02095</name>
</gene>
<evidence type="ECO:0000313" key="2">
    <source>
        <dbReference type="Proteomes" id="UP000886852"/>
    </source>
</evidence>
<comment type="caution">
    <text evidence="1">The sequence shown here is derived from an EMBL/GenBank/DDBJ whole genome shotgun (WGS) entry which is preliminary data.</text>
</comment>
<evidence type="ECO:0000313" key="1">
    <source>
        <dbReference type="EMBL" id="HIU90796.1"/>
    </source>
</evidence>
<reference evidence="1" key="2">
    <citation type="journal article" date="2021" name="PeerJ">
        <title>Extensive microbial diversity within the chicken gut microbiome revealed by metagenomics and culture.</title>
        <authorList>
            <person name="Gilroy R."/>
            <person name="Ravi A."/>
            <person name="Getino M."/>
            <person name="Pursley I."/>
            <person name="Horton D.L."/>
            <person name="Alikhan N.F."/>
            <person name="Baker D."/>
            <person name="Gharbi K."/>
            <person name="Hall N."/>
            <person name="Watson M."/>
            <person name="Adriaenssens E.M."/>
            <person name="Foster-Nyarko E."/>
            <person name="Jarju S."/>
            <person name="Secka A."/>
            <person name="Antonio M."/>
            <person name="Oren A."/>
            <person name="Chaudhuri R.R."/>
            <person name="La Ragione R."/>
            <person name="Hildebrand F."/>
            <person name="Pallen M.J."/>
        </authorList>
    </citation>
    <scope>NUCLEOTIDE SEQUENCE</scope>
    <source>
        <strain evidence="1">ChiHjej12B11-7776</strain>
    </source>
</reference>
<accession>A0A9D1MXD2</accession>
<name>A0A9D1MXD2_9BACT</name>